<dbReference type="Gene3D" id="1.10.760.10">
    <property type="entry name" value="Cytochrome c-like domain"/>
    <property type="match status" value="1"/>
</dbReference>
<dbReference type="SMART" id="SM00758">
    <property type="entry name" value="PA14"/>
    <property type="match status" value="1"/>
</dbReference>
<proteinExistence type="predicted"/>
<evidence type="ECO:0000256" key="6">
    <source>
        <dbReference type="PIRSR" id="PIRSR602324-1"/>
    </source>
</evidence>
<dbReference type="RefSeq" id="WP_115869933.1">
    <property type="nucleotide sequence ID" value="NZ_QREG01000025.1"/>
</dbReference>
<evidence type="ECO:0000256" key="2">
    <source>
        <dbReference type="ARBA" id="ARBA00022617"/>
    </source>
</evidence>
<dbReference type="Pfam" id="PF06439">
    <property type="entry name" value="3keto-disac_hyd"/>
    <property type="match status" value="1"/>
</dbReference>
<sequence length="1213" mass="135278">MKKLNVMITMLLVFALGCQEPQQKPDRPLKAWVFRSVLDEKPRMVTAALHDDVWVAYDARTASLYKAWKGGVNFDGAVYTTVHGPQPTSSGYAYYTDAEENVEWFVVEGGKVLTPEVQYRGHRFENNRVIFTYELKVGDRRIVVEESPEAIRRGSQNGLERKFTVQTAGEFRVGLYTTVSSLINERDYKTTGDFQVTSVDVDEYPGGSLTNVSGILTLNSEGATLLKSFFHEGFETAGESTSSDESMEMPGAALIERSDCKSCHNAEVKTVGPAYVSVARKYSDSEESVDMLAGKVIKGGSGVWGEAVMTPHPNLDEEDAKEMVRYILSLDDDEENDAEAWHAGTKTVPLKLKDQLRIAKETPGVAAYLYLYSGDQPNFETLKKDGAPIQGSVVSQIHVLEESDLGERTQDVAVLFKGNLRIDKTASYSFRTVSDDGSRLFIDDQMVVNNWGFHGAEPKDGEVYLTAGDHPFELHYFQGGGGGAVSFQWFDKQTGRFEVVPEDMMFVTSKDFLQVEAYVDEDKLVKAIPGDQRWLAGVHPAFDLFQARPDDFKPRVGGIDFLSADEMLVCTWDSLGPVYKVSNFRAENPDDIQVELIATGLAEPLGIEVVDGEIYVLQKQELTHLKDNDGDGIIDEYRTVSDDWKVSANFHEFAFGLVYKEGYFYGALATAILPGGASAQPQIEDRGKIVKISKETGEVEFIASGLRTPNGIGIGPDGEIFVADNQGDWLPASKINHVREGAWYGSRSVDPEGTQGMVQDEPVVWLPQDDIGNSPSTPVYLDKGPYAGQMIHCEVTHGGIKRVFVEQVDDIYQGAVFRFSQGLEAGINRLAWAPDGSLLAGGIGVSGNWGQVGKLNYGLQRLVYNEQSVFEMLSVSARSNGFEVIFTEPIAAGQNISADDFYIERFYFEPTAEYGGPKLDQTELEPTSFQLSEDRKKIFFELDGLKEKHVVYLRIRRPFVSELQHELWTTEAWYTLTNIPGDKPGFTSDYTVQHNTLTDNEQQQGWKLLFDGKSTGKLRNFKSEDLGKKWSAKDGTLHFAGKGSGDGWQAEDGGDIILTDRPYENYEFSIDWKISQGGNSGIIYHVVESEDFDYVWQSGPEYQLLDNARHPDGQIEKHRAGDLYDMIETKFVTVNPPGEWNRTRIKIKDGHVEHWLNGYKVVEYDLGTPEFQAMVAASKFSEMPGFGQAKAGHIALQDHGDEVWFRNIKIRPL</sequence>
<dbReference type="InterPro" id="IPR009056">
    <property type="entry name" value="Cyt_c-like_dom"/>
</dbReference>
<dbReference type="GO" id="GO:0016787">
    <property type="term" value="F:hydrolase activity"/>
    <property type="evidence" value="ECO:0007669"/>
    <property type="project" value="InterPro"/>
</dbReference>
<dbReference type="SUPFAM" id="SSF56988">
    <property type="entry name" value="Anthrax protective antigen"/>
    <property type="match status" value="1"/>
</dbReference>
<dbReference type="PANTHER" id="PTHR33546:SF1">
    <property type="entry name" value="LARGE, MULTIFUNCTIONAL SECRETED PROTEIN"/>
    <property type="match status" value="1"/>
</dbReference>
<dbReference type="InterPro" id="IPR010496">
    <property type="entry name" value="AL/BT2_dom"/>
</dbReference>
<dbReference type="InterPro" id="IPR036909">
    <property type="entry name" value="Cyt_c-like_dom_sf"/>
</dbReference>
<dbReference type="InterPro" id="IPR002324">
    <property type="entry name" value="Cyt_c_ID"/>
</dbReference>
<evidence type="ECO:0000256" key="5">
    <source>
        <dbReference type="ARBA" id="ARBA00023004"/>
    </source>
</evidence>
<dbReference type="EMBL" id="QREG01000025">
    <property type="protein sequence ID" value="RED93397.1"/>
    <property type="molecule type" value="Genomic_DNA"/>
</dbReference>
<dbReference type="PRINTS" id="PR00606">
    <property type="entry name" value="CYTCHROMECID"/>
</dbReference>
<evidence type="ECO:0000313" key="10">
    <source>
        <dbReference type="Proteomes" id="UP000256779"/>
    </source>
</evidence>
<dbReference type="InterPro" id="IPR011658">
    <property type="entry name" value="PA14_dom"/>
</dbReference>
<evidence type="ECO:0000256" key="4">
    <source>
        <dbReference type="ARBA" id="ARBA00022982"/>
    </source>
</evidence>
<dbReference type="Gene3D" id="2.60.120.560">
    <property type="entry name" value="Exo-inulinase, domain 1"/>
    <property type="match status" value="1"/>
</dbReference>
<dbReference type="GO" id="GO:0020037">
    <property type="term" value="F:heme binding"/>
    <property type="evidence" value="ECO:0007669"/>
    <property type="project" value="InterPro"/>
</dbReference>
<name>A0A3D9KXM9_MARFU</name>
<dbReference type="AlphaFoldDB" id="A0A3D9KXM9"/>
<evidence type="ECO:0000259" key="8">
    <source>
        <dbReference type="PROSITE" id="PS51820"/>
    </source>
</evidence>
<feature type="binding site" description="covalent" evidence="6">
    <location>
        <position position="309"/>
    </location>
    <ligand>
        <name>heme c</name>
        <dbReference type="ChEBI" id="CHEBI:61717"/>
    </ligand>
</feature>
<comment type="PTM">
    <text evidence="6">Binds 1 heme c group covalently per subunit.</text>
</comment>
<keyword evidence="4" id="KW-0249">Electron transport</keyword>
<keyword evidence="3 6" id="KW-0479">Metal-binding</keyword>
<dbReference type="SUPFAM" id="SSF50952">
    <property type="entry name" value="Soluble quinoprotein glucose dehydrogenase"/>
    <property type="match status" value="1"/>
</dbReference>
<feature type="domain" description="PA14" evidence="8">
    <location>
        <begin position="360"/>
        <end position="504"/>
    </location>
</feature>
<dbReference type="GO" id="GO:0005506">
    <property type="term" value="F:iron ion binding"/>
    <property type="evidence" value="ECO:0007669"/>
    <property type="project" value="InterPro"/>
</dbReference>
<keyword evidence="5 6" id="KW-0408">Iron</keyword>
<gene>
    <name evidence="9" type="ORF">C7460_12542</name>
</gene>
<dbReference type="PROSITE" id="PS51257">
    <property type="entry name" value="PROKAR_LIPOPROTEIN"/>
    <property type="match status" value="1"/>
</dbReference>
<keyword evidence="10" id="KW-1185">Reference proteome</keyword>
<comment type="caution">
    <text evidence="9">The sequence shown here is derived from an EMBL/GenBank/DDBJ whole genome shotgun (WGS) entry which is preliminary data.</text>
</comment>
<dbReference type="InterPro" id="IPR011041">
    <property type="entry name" value="Quinoprot_gluc/sorb_DH_b-prop"/>
</dbReference>
<keyword evidence="1" id="KW-0813">Transport</keyword>
<evidence type="ECO:0000259" key="7">
    <source>
        <dbReference type="PROSITE" id="PS51007"/>
    </source>
</evidence>
<dbReference type="Pfam" id="PF07691">
    <property type="entry name" value="PA14"/>
    <property type="match status" value="1"/>
</dbReference>
<dbReference type="GO" id="GO:0009055">
    <property type="term" value="F:electron transfer activity"/>
    <property type="evidence" value="ECO:0007669"/>
    <property type="project" value="InterPro"/>
</dbReference>
<reference evidence="9 10" key="1">
    <citation type="submission" date="2018-07" db="EMBL/GenBank/DDBJ databases">
        <title>Genomic Encyclopedia of Type Strains, Phase IV (KMG-IV): sequencing the most valuable type-strain genomes for metagenomic binning, comparative biology and taxonomic classification.</title>
        <authorList>
            <person name="Goeker M."/>
        </authorList>
    </citation>
    <scope>NUCLEOTIDE SEQUENCE [LARGE SCALE GENOMIC DNA]</scope>
    <source>
        <strain evidence="9 10">DSM 4134</strain>
    </source>
</reference>
<keyword evidence="2 6" id="KW-0349">Heme</keyword>
<dbReference type="Pfam" id="PF00034">
    <property type="entry name" value="Cytochrom_C"/>
    <property type="match status" value="1"/>
</dbReference>
<protein>
    <submittedName>
        <fullName evidence="9">Cytochrome c</fullName>
    </submittedName>
</protein>
<accession>A0A3D9KXM9</accession>
<feature type="binding site" description="covalent" evidence="6">
    <location>
        <position position="260"/>
    </location>
    <ligand>
        <name>heme c</name>
        <dbReference type="ChEBI" id="CHEBI:61717"/>
    </ligand>
</feature>
<dbReference type="InterPro" id="IPR011042">
    <property type="entry name" value="6-blade_b-propeller_TolB-like"/>
</dbReference>
<dbReference type="PANTHER" id="PTHR33546">
    <property type="entry name" value="LARGE, MULTIFUNCTIONAL SECRETED PROTEIN-RELATED"/>
    <property type="match status" value="1"/>
</dbReference>
<dbReference type="Gene3D" id="3.90.182.10">
    <property type="entry name" value="Toxin - Anthrax Protective Antigen,domain 1"/>
    <property type="match status" value="1"/>
</dbReference>
<dbReference type="InterPro" id="IPR037524">
    <property type="entry name" value="PA14/GLEYA"/>
</dbReference>
<dbReference type="Gene3D" id="2.120.10.30">
    <property type="entry name" value="TolB, C-terminal domain"/>
    <property type="match status" value="1"/>
</dbReference>
<dbReference type="Proteomes" id="UP000256779">
    <property type="component" value="Unassembled WGS sequence"/>
</dbReference>
<organism evidence="9 10">
    <name type="scientific">Marinoscillum furvescens DSM 4134</name>
    <dbReference type="NCBI Taxonomy" id="1122208"/>
    <lineage>
        <taxon>Bacteria</taxon>
        <taxon>Pseudomonadati</taxon>
        <taxon>Bacteroidota</taxon>
        <taxon>Cytophagia</taxon>
        <taxon>Cytophagales</taxon>
        <taxon>Reichenbachiellaceae</taxon>
        <taxon>Marinoscillum</taxon>
    </lineage>
</organism>
<evidence type="ECO:0000313" key="9">
    <source>
        <dbReference type="EMBL" id="RED93397.1"/>
    </source>
</evidence>
<dbReference type="PROSITE" id="PS51007">
    <property type="entry name" value="CYTC"/>
    <property type="match status" value="1"/>
</dbReference>
<dbReference type="PROSITE" id="PS51820">
    <property type="entry name" value="PA14"/>
    <property type="match status" value="1"/>
</dbReference>
<feature type="binding site" description="covalent" evidence="6">
    <location>
        <position position="264"/>
    </location>
    <ligand>
        <name>heme c</name>
        <dbReference type="ChEBI" id="CHEBI:61717"/>
    </ligand>
</feature>
<evidence type="ECO:0000256" key="1">
    <source>
        <dbReference type="ARBA" id="ARBA00022448"/>
    </source>
</evidence>
<dbReference type="OrthoDB" id="9814063at2"/>
<dbReference type="SUPFAM" id="SSF46626">
    <property type="entry name" value="Cytochrome c"/>
    <property type="match status" value="1"/>
</dbReference>
<evidence type="ECO:0000256" key="3">
    <source>
        <dbReference type="ARBA" id="ARBA00022723"/>
    </source>
</evidence>
<feature type="domain" description="Cytochrome c" evidence="7">
    <location>
        <begin position="246"/>
        <end position="331"/>
    </location>
</feature>